<name>A0ABX5AAE1_RATRA</name>
<evidence type="ECO:0000313" key="1">
    <source>
        <dbReference type="EMBL" id="PPH73263.1"/>
    </source>
</evidence>
<dbReference type="Proteomes" id="UP000239698">
    <property type="component" value="Unassembled WGS sequence"/>
</dbReference>
<accession>A0ABX5AAE1</accession>
<keyword evidence="2" id="KW-1185">Reference proteome</keyword>
<protein>
    <submittedName>
        <fullName evidence="1">Uncharacterized protein</fullName>
    </submittedName>
</protein>
<dbReference type="EMBL" id="PSVT01000043">
    <property type="protein sequence ID" value="PPH73263.1"/>
    <property type="molecule type" value="Genomic_DNA"/>
</dbReference>
<gene>
    <name evidence="1" type="ORF">C5C40_13890</name>
</gene>
<reference evidence="1 2" key="1">
    <citation type="submission" date="2018-02" db="EMBL/GenBank/DDBJ databases">
        <title>Bacteriophage NCPPB3778 and a type I-E CRISPR drive the evolution of the US Biological Select Agent, Rathayibacter toxicus.</title>
        <authorList>
            <person name="Davis E.W.II."/>
            <person name="Tabima J.F."/>
            <person name="Weisberg A.J."/>
            <person name="Lopes L.D."/>
            <person name="Wiseman M.S."/>
            <person name="Wiseman M.S."/>
            <person name="Pupko T."/>
            <person name="Belcher M.S."/>
            <person name="Sechler A.J."/>
            <person name="Tancos M.A."/>
            <person name="Schroeder B.K."/>
            <person name="Murray T.D."/>
            <person name="Luster D.G."/>
            <person name="Schneider W.L."/>
            <person name="Rogers E."/>
            <person name="Andreote F.D."/>
            <person name="Grunwald N.J."/>
            <person name="Putnam M.L."/>
            <person name="Chang J.H."/>
        </authorList>
    </citation>
    <scope>NUCLEOTIDE SEQUENCE [LARGE SCALE GENOMIC DNA]</scope>
    <source>
        <strain evidence="1 2">AY1D6</strain>
    </source>
</reference>
<sequence length="109" mass="11639">MATDVKDFSPYLNGKSNGVFYVDSDGVVKQYADGTTSTDNKTITDASVIKTGYDKGEAGAPYILTTDGTLYLLDGANTPIKVATDVKDFSPYLNGKSNGVYFIQNATKC</sequence>
<organism evidence="1 2">
    <name type="scientific">Rathayibacter rathayi</name>
    <name type="common">Corynebacterium rathayi</name>
    <dbReference type="NCBI Taxonomy" id="33887"/>
    <lineage>
        <taxon>Bacteria</taxon>
        <taxon>Bacillati</taxon>
        <taxon>Actinomycetota</taxon>
        <taxon>Actinomycetes</taxon>
        <taxon>Micrococcales</taxon>
        <taxon>Microbacteriaceae</taxon>
        <taxon>Rathayibacter</taxon>
    </lineage>
</organism>
<comment type="caution">
    <text evidence="1">The sequence shown here is derived from an EMBL/GenBank/DDBJ whole genome shotgun (WGS) entry which is preliminary data.</text>
</comment>
<proteinExistence type="predicted"/>
<evidence type="ECO:0000313" key="2">
    <source>
        <dbReference type="Proteomes" id="UP000239698"/>
    </source>
</evidence>